<dbReference type="GeneID" id="70226155"/>
<proteinExistence type="inferred from homology"/>
<comment type="caution">
    <text evidence="4">The sequence shown here is derived from an EMBL/GenBank/DDBJ whole genome shotgun (WGS) entry which is preliminary data.</text>
</comment>
<dbReference type="CDD" id="cd05233">
    <property type="entry name" value="SDR_c"/>
    <property type="match status" value="1"/>
</dbReference>
<accession>A0A9P9G446</accession>
<name>A0A9P9G446_FUSRE</name>
<dbReference type="InterPro" id="IPR036291">
    <property type="entry name" value="NAD(P)-bd_dom_sf"/>
</dbReference>
<evidence type="ECO:0000256" key="1">
    <source>
        <dbReference type="ARBA" id="ARBA00006484"/>
    </source>
</evidence>
<dbReference type="PANTHER" id="PTHR43618">
    <property type="entry name" value="7-ALPHA-HYDROXYSTEROID DEHYDROGENASE"/>
    <property type="match status" value="1"/>
</dbReference>
<gene>
    <name evidence="4" type="ORF">BKA55DRAFT_598199</name>
</gene>
<dbReference type="AlphaFoldDB" id="A0A9P9G446"/>
<dbReference type="Gene3D" id="3.40.50.720">
    <property type="entry name" value="NAD(P)-binding Rossmann-like Domain"/>
    <property type="match status" value="1"/>
</dbReference>
<reference evidence="4" key="1">
    <citation type="journal article" date="2021" name="Nat. Commun.">
        <title>Genetic determinants of endophytism in the Arabidopsis root mycobiome.</title>
        <authorList>
            <person name="Mesny F."/>
            <person name="Miyauchi S."/>
            <person name="Thiergart T."/>
            <person name="Pickel B."/>
            <person name="Atanasova L."/>
            <person name="Karlsson M."/>
            <person name="Huettel B."/>
            <person name="Barry K.W."/>
            <person name="Haridas S."/>
            <person name="Chen C."/>
            <person name="Bauer D."/>
            <person name="Andreopoulos W."/>
            <person name="Pangilinan J."/>
            <person name="LaButti K."/>
            <person name="Riley R."/>
            <person name="Lipzen A."/>
            <person name="Clum A."/>
            <person name="Drula E."/>
            <person name="Henrissat B."/>
            <person name="Kohler A."/>
            <person name="Grigoriev I.V."/>
            <person name="Martin F.M."/>
            <person name="Hacquard S."/>
        </authorList>
    </citation>
    <scope>NUCLEOTIDE SEQUENCE</scope>
    <source>
        <strain evidence="4">MPI-CAGE-AT-0023</strain>
    </source>
</reference>
<keyword evidence="3" id="KW-0560">Oxidoreductase</keyword>
<dbReference type="OrthoDB" id="2962696at2759"/>
<dbReference type="PRINTS" id="PR00081">
    <property type="entry name" value="GDHRDH"/>
</dbReference>
<keyword evidence="2" id="KW-0521">NADP</keyword>
<protein>
    <submittedName>
        <fullName evidence="4">Uncharacterized protein</fullName>
    </submittedName>
</protein>
<sequence>MSQSPAANAPAWDVFDVSRLVAVITGGGSGLGLMFAKALEANGAAKVYIISRNWEKLEAAAKQAKYGRIVPLPGDVTSKESLQECAEYVRAREGYINLLVLCAGRPGPGMGDDKSGLKTLEDYQKYFLAQDMTDWADTYNLNVTASFYTAMSFLQLLDDGNKEGNYHAQSQVITMSSIGAYTRGLHGSLAYALTKTSVRQLTQSLATLFSQWRIRFNALALGGFRSELTEQMALFKITEPKAEDDGSVPASRSTVLRAGREVEAAGAILYLASLAGAYTNGAVLMADGGCASVIPSTYS</sequence>
<dbReference type="SUPFAM" id="SSF51735">
    <property type="entry name" value="NAD(P)-binding Rossmann-fold domains"/>
    <property type="match status" value="1"/>
</dbReference>
<dbReference type="Pfam" id="PF00106">
    <property type="entry name" value="adh_short"/>
    <property type="match status" value="1"/>
</dbReference>
<evidence type="ECO:0000256" key="3">
    <source>
        <dbReference type="ARBA" id="ARBA00023002"/>
    </source>
</evidence>
<evidence type="ECO:0000256" key="2">
    <source>
        <dbReference type="ARBA" id="ARBA00022857"/>
    </source>
</evidence>
<dbReference type="InterPro" id="IPR002347">
    <property type="entry name" value="SDR_fam"/>
</dbReference>
<dbReference type="Proteomes" id="UP000720189">
    <property type="component" value="Unassembled WGS sequence"/>
</dbReference>
<evidence type="ECO:0000313" key="4">
    <source>
        <dbReference type="EMBL" id="KAH7232171.1"/>
    </source>
</evidence>
<dbReference type="GO" id="GO:0016491">
    <property type="term" value="F:oxidoreductase activity"/>
    <property type="evidence" value="ECO:0007669"/>
    <property type="project" value="UniProtKB-KW"/>
</dbReference>
<evidence type="ECO:0000313" key="5">
    <source>
        <dbReference type="Proteomes" id="UP000720189"/>
    </source>
</evidence>
<comment type="similarity">
    <text evidence="1">Belongs to the short-chain dehydrogenases/reductases (SDR) family.</text>
</comment>
<keyword evidence="5" id="KW-1185">Reference proteome</keyword>
<dbReference type="PANTHER" id="PTHR43618:SF18">
    <property type="entry name" value="SHORT CHAIN DEHYDROGENASE_REDUCTASE FAMILY (AFU_ORTHOLOGUE AFUA_5G12480)"/>
    <property type="match status" value="1"/>
</dbReference>
<dbReference type="InterPro" id="IPR052178">
    <property type="entry name" value="Sec_Metab_Biosynth_SDR"/>
</dbReference>
<organism evidence="4 5">
    <name type="scientific">Fusarium redolens</name>
    <dbReference type="NCBI Taxonomy" id="48865"/>
    <lineage>
        <taxon>Eukaryota</taxon>
        <taxon>Fungi</taxon>
        <taxon>Dikarya</taxon>
        <taxon>Ascomycota</taxon>
        <taxon>Pezizomycotina</taxon>
        <taxon>Sordariomycetes</taxon>
        <taxon>Hypocreomycetidae</taxon>
        <taxon>Hypocreales</taxon>
        <taxon>Nectriaceae</taxon>
        <taxon>Fusarium</taxon>
        <taxon>Fusarium redolens species complex</taxon>
    </lineage>
</organism>
<dbReference type="EMBL" id="JAGMUX010000019">
    <property type="protein sequence ID" value="KAH7232171.1"/>
    <property type="molecule type" value="Genomic_DNA"/>
</dbReference>
<dbReference type="RefSeq" id="XP_046043831.1">
    <property type="nucleotide sequence ID" value="XM_046196201.1"/>
</dbReference>